<evidence type="ECO:0000256" key="2">
    <source>
        <dbReference type="ARBA" id="ARBA00022723"/>
    </source>
</evidence>
<evidence type="ECO:0000256" key="5">
    <source>
        <dbReference type="ARBA" id="ARBA00022801"/>
    </source>
</evidence>
<organism evidence="19 20">
    <name type="scientific">Terasakiispira papahanaumokuakeensis</name>
    <dbReference type="NCBI Taxonomy" id="197479"/>
    <lineage>
        <taxon>Bacteria</taxon>
        <taxon>Pseudomonadati</taxon>
        <taxon>Pseudomonadota</taxon>
        <taxon>Gammaproteobacteria</taxon>
        <taxon>Oceanospirillales</taxon>
        <taxon>Terasakiispira</taxon>
    </lineage>
</organism>
<dbReference type="GO" id="GO:0000724">
    <property type="term" value="P:double-strand break repair via homologous recombination"/>
    <property type="evidence" value="ECO:0007669"/>
    <property type="project" value="UniProtKB-UniRule"/>
</dbReference>
<dbReference type="InterPro" id="IPR011604">
    <property type="entry name" value="PDDEXK-like_dom_sf"/>
</dbReference>
<keyword evidence="1 15" id="KW-0540">Nuclease</keyword>
<evidence type="ECO:0000259" key="18">
    <source>
        <dbReference type="PROSITE" id="PS51217"/>
    </source>
</evidence>
<keyword evidence="6 15" id="KW-0347">Helicase</keyword>
<dbReference type="Pfam" id="PF00580">
    <property type="entry name" value="UvrD-helicase"/>
    <property type="match status" value="1"/>
</dbReference>
<dbReference type="PANTHER" id="PTHR11070">
    <property type="entry name" value="UVRD / RECB / PCRA DNA HELICASE FAMILY MEMBER"/>
    <property type="match status" value="1"/>
</dbReference>
<dbReference type="GO" id="GO:0008854">
    <property type="term" value="F:exodeoxyribonuclease V activity"/>
    <property type="evidence" value="ECO:0007669"/>
    <property type="project" value="UniProtKB-EC"/>
</dbReference>
<keyword evidence="4 15" id="KW-0227">DNA damage</keyword>
<sequence>MPIEHATPAQPMEVLNFPLYGSRLIEASAGTGKTFTLALLYIRLILGRAGEADEVPDDSVLPDGQTLADSPVLAEDQARPLTPRDILVVTFTEAATEELRDRIRQRLVEAAACFGETSFAETGLGETGDGEVDVAGVGSAETAHDAGLSTDDPLVRLRAAYPQAQWSTCAWRLKLAAEAMDEARIHTIHGWCHRVLREHAFRTRGLFERTLLTDQHAMLTLLVQDYWRQHFYPLSEAQAALVQTCLAGPDQLLAQLRPLLGPHAQGVSYAGRPLPAPDLAALLGQAEQAQIRHQQRAQQQAERLQAAQACWQAHWDEVEAVLWSLQPHLSGTHHASAQTAKFEALLGDIKRWAFDRQPAPKLLPNFAQGAFRFKKTAKVQAAPEHPAFQALAAVYAQEASESGGLLEGDRLEDDLLEQAPLSAWLLAHAHQWVTRQRQRRMAEQAEMSFDDLLTELDHALDPAQGEAAQALAQALRAQAPVAMIDEFQDTDPLQYRIFDRIYQVAAPHPGTTLIMIGDPKQAIYSFRGADIQTYLKAREATAGRHYTLSRNFRSTQAVVSACNGLFEWAEQWSRGAFRFRLAESTDNPIPFVPVSAQGRQEQLKLAGVPVSPLNVWYFDQDDEPVSKGRYLTLAAQAAAATLSEALAHQASGFEGPEGWQPLVAADVAILVRNRQEAEAMREALSALSVPSVYLSDRESVLATPEAHDLVFWLRACAEPNNERRVRQALGTPTLAISLAQLAQWRDDELAWESQMQQFALLHQVWRRHGVLAMLRQLMAAYDLSGRLLATTGGERVLTNVLHLAEWLQHAAMELEGEQALIRYLAEHLDQADEQQILRLESDAQRVRIITIHKSKGLEYPLVMLPFICTWREVNGRVGQVMWRLPEGDRFYPEGGRFYEVAGPKHFAQAWMEADDQRLSEDMRLLYVALTRARHALWLGLAPLKSGNARKPQLAKSAIGYLLQGGGSFESAEAVRSALSALEAALGDLVTEVSPPAGQPLTMTSAPPLTDARTVRQLRWPDWWVASYSALELGRKEDHAAPLNEAVRPDGTSYLEPENAREDQAREYLLNDPQLNALRLIDSQALGTPVQAAQGGSQGPAPSRALHDLPRGSLYGTFLHDLLEWMAQQTIQQAGESLSGYQAALQMPEARRDMLARRCQRRGLVEWIEPLDQWLSDFLTQQWGLPEAETPFVLGHLQAPALSVEMEFMLESHQVSAEVLDRMVTPVTFEGASRPPVLRKQLNGMLKGFIDLVFEHEGRYYVADWKSNALGDDDQAYTPAAMQQAMLDKRYDLQAILYLVALHRQLHYRLPDYDYDQHIGGAVYVFLRGYRSEWGGRFMWKPPRALIEALDALFRGEPPVAEVTQMEMPL</sequence>
<evidence type="ECO:0000256" key="7">
    <source>
        <dbReference type="ARBA" id="ARBA00022839"/>
    </source>
</evidence>
<evidence type="ECO:0000256" key="8">
    <source>
        <dbReference type="ARBA" id="ARBA00022840"/>
    </source>
</evidence>
<dbReference type="GO" id="GO:0043138">
    <property type="term" value="F:3'-5' DNA helicase activity"/>
    <property type="evidence" value="ECO:0007669"/>
    <property type="project" value="UniProtKB-UniRule"/>
</dbReference>
<dbReference type="InterPro" id="IPR038726">
    <property type="entry name" value="PDDEXK_AddAB-type"/>
</dbReference>
<dbReference type="GO" id="GO:0005524">
    <property type="term" value="F:ATP binding"/>
    <property type="evidence" value="ECO:0007669"/>
    <property type="project" value="UniProtKB-UniRule"/>
</dbReference>
<comment type="caution">
    <text evidence="19">The sequence shown here is derived from an EMBL/GenBank/DDBJ whole genome shotgun (WGS) entry which is preliminary data.</text>
</comment>
<dbReference type="Gene3D" id="3.40.50.300">
    <property type="entry name" value="P-loop containing nucleotide triphosphate hydrolases"/>
    <property type="match status" value="2"/>
</dbReference>
<name>A0A1E2V7U2_9GAMM</name>
<feature type="domain" description="UvrD-like helicase C-terminal" evidence="18">
    <location>
        <begin position="594"/>
        <end position="856"/>
    </location>
</feature>
<evidence type="ECO:0000256" key="11">
    <source>
        <dbReference type="ARBA" id="ARBA00023204"/>
    </source>
</evidence>
<keyword evidence="3 15" id="KW-0547">Nucleotide-binding</keyword>
<dbReference type="EC" id="5.6.2.4" evidence="15"/>
<comment type="miscellaneous">
    <text evidence="15">In the RecBCD complex, RecB has a slow 3'-5' helicase, an exonuclease activity and loads RecA onto ssDNA, RecD has a fast 5'-3' helicase activity, while RecC stimulates the ATPase and processivity of the RecB helicase and contributes to recognition of the Chi site.</text>
</comment>
<comment type="function">
    <text evidence="15">A helicase/nuclease that prepares dsDNA breaks (DSB) for recombinational DNA repair. Binds to DSBs and unwinds DNA via a highly rapid and processive ATP-dependent bidirectional helicase activity. Unwinds dsDNA until it encounters a Chi (crossover hotspot instigator) sequence from the 3' direction. Cuts ssDNA a few nucleotides 3' to the Chi site. The properties and activities of the enzyme are changed at Chi. The Chi-altered holoenzyme produces a long 3'-ssDNA overhang and facilitates RecA-binding to the ssDNA for homologous DNA recombination and repair. Holoenzyme degrades any linearized DNA that is unable to undergo homologous recombination. In the holoenzyme this subunit contributes ATPase, 3'-5' helicase, exonuclease activity and loads RecA onto ssDNA.</text>
</comment>
<feature type="binding site" evidence="15">
    <location>
        <position position="1250"/>
    </location>
    <ligand>
        <name>Mg(2+)</name>
        <dbReference type="ChEBI" id="CHEBI:18420"/>
    </ligand>
</feature>
<evidence type="ECO:0000313" key="19">
    <source>
        <dbReference type="EMBL" id="ODC02983.1"/>
    </source>
</evidence>
<comment type="catalytic activity">
    <reaction evidence="15">
        <text>Exonucleolytic cleavage (in the presence of ATP) in either 5'- to 3'- or 3'- to 5'-direction to yield 5'-phosphooligonucleotides.</text>
        <dbReference type="EC" id="3.1.11.5"/>
    </reaction>
</comment>
<dbReference type="HAMAP" id="MF_01485">
    <property type="entry name" value="RecB"/>
    <property type="match status" value="1"/>
</dbReference>
<gene>
    <name evidence="15" type="primary">recB</name>
    <name evidence="19" type="ORF">BFW38_04880</name>
</gene>
<dbReference type="STRING" id="197479.BFW38_04880"/>
<dbReference type="OrthoDB" id="9810135at2"/>
<evidence type="ECO:0000259" key="17">
    <source>
        <dbReference type="PROSITE" id="PS51198"/>
    </source>
</evidence>
<reference evidence="19 20" key="1">
    <citation type="submission" date="2016-08" db="EMBL/GenBank/DDBJ databases">
        <authorList>
            <person name="Seilhamer J.J."/>
        </authorList>
    </citation>
    <scope>NUCLEOTIDE SEQUENCE [LARGE SCALE GENOMIC DNA]</scope>
    <source>
        <strain evidence="19 20">PH27A</strain>
    </source>
</reference>
<keyword evidence="7 15" id="KW-0269">Exonuclease</keyword>
<dbReference type="InterPro" id="IPR011335">
    <property type="entry name" value="Restrct_endonuc-II-like"/>
</dbReference>
<dbReference type="Proteomes" id="UP000094291">
    <property type="component" value="Unassembled WGS sequence"/>
</dbReference>
<evidence type="ECO:0000256" key="16">
    <source>
        <dbReference type="PROSITE-ProRule" id="PRU00560"/>
    </source>
</evidence>
<dbReference type="InterPro" id="IPR014017">
    <property type="entry name" value="DNA_helicase_UvrD-like_C"/>
</dbReference>
<comment type="similarity">
    <text evidence="15">Belongs to the helicase family. UvrD subfamily.</text>
</comment>
<dbReference type="RefSeq" id="WP_068997378.1">
    <property type="nucleotide sequence ID" value="NZ_MDTQ01000001.1"/>
</dbReference>
<keyword evidence="8 15" id="KW-0067">ATP-binding</keyword>
<comment type="domain">
    <text evidence="15">The C-terminal domain has nuclease activity and interacts with RecD. It interacts with RecA, facilitating its loading onto ssDNA.</text>
</comment>
<comment type="catalytic activity">
    <reaction evidence="13 15">
        <text>Couples ATP hydrolysis with the unwinding of duplex DNA by translocating in the 3'-5' direction.</text>
        <dbReference type="EC" id="5.6.2.4"/>
    </reaction>
</comment>
<evidence type="ECO:0000256" key="15">
    <source>
        <dbReference type="HAMAP-Rule" id="MF_01485"/>
    </source>
</evidence>
<dbReference type="InterPro" id="IPR014016">
    <property type="entry name" value="UvrD-like_ATP-bd"/>
</dbReference>
<dbReference type="Gene3D" id="1.10.486.10">
    <property type="entry name" value="PCRA, domain 4"/>
    <property type="match status" value="1"/>
</dbReference>
<dbReference type="GO" id="GO:0016887">
    <property type="term" value="F:ATP hydrolysis activity"/>
    <property type="evidence" value="ECO:0007669"/>
    <property type="project" value="RHEA"/>
</dbReference>
<dbReference type="CDD" id="cd22352">
    <property type="entry name" value="RecB_C-like"/>
    <property type="match status" value="1"/>
</dbReference>
<dbReference type="InterPro" id="IPR004586">
    <property type="entry name" value="RecB"/>
</dbReference>
<dbReference type="GO" id="GO:0005829">
    <property type="term" value="C:cytosol"/>
    <property type="evidence" value="ECO:0007669"/>
    <property type="project" value="TreeGrafter"/>
</dbReference>
<evidence type="ECO:0000256" key="1">
    <source>
        <dbReference type="ARBA" id="ARBA00022722"/>
    </source>
</evidence>
<feature type="active site" description="For nuclease activity" evidence="15">
    <location>
        <position position="1263"/>
    </location>
</feature>
<dbReference type="EC" id="3.1.11.5" evidence="15"/>
<proteinExistence type="inferred from homology"/>
<dbReference type="PROSITE" id="PS51217">
    <property type="entry name" value="UVRD_HELICASE_CTER"/>
    <property type="match status" value="1"/>
</dbReference>
<dbReference type="SUPFAM" id="SSF52540">
    <property type="entry name" value="P-loop containing nucleoside triphosphate hydrolases"/>
    <property type="match status" value="1"/>
</dbReference>
<feature type="domain" description="UvrD-like helicase ATP-binding" evidence="17">
    <location>
        <begin position="6"/>
        <end position="555"/>
    </location>
</feature>
<feature type="binding site" evidence="15">
    <location>
        <position position="1119"/>
    </location>
    <ligand>
        <name>Mg(2+)</name>
        <dbReference type="ChEBI" id="CHEBI:18420"/>
    </ligand>
</feature>
<evidence type="ECO:0000256" key="6">
    <source>
        <dbReference type="ARBA" id="ARBA00022806"/>
    </source>
</evidence>
<dbReference type="GO" id="GO:0003677">
    <property type="term" value="F:DNA binding"/>
    <property type="evidence" value="ECO:0007669"/>
    <property type="project" value="UniProtKB-UniRule"/>
</dbReference>
<evidence type="ECO:0000313" key="20">
    <source>
        <dbReference type="Proteomes" id="UP000094291"/>
    </source>
</evidence>
<evidence type="ECO:0000256" key="4">
    <source>
        <dbReference type="ARBA" id="ARBA00022763"/>
    </source>
</evidence>
<dbReference type="InterPro" id="IPR000212">
    <property type="entry name" value="DNA_helicase_UvrD/REP"/>
</dbReference>
<dbReference type="SUPFAM" id="SSF52980">
    <property type="entry name" value="Restriction endonuclease-like"/>
    <property type="match status" value="1"/>
</dbReference>
<dbReference type="GO" id="GO:0000287">
    <property type="term" value="F:magnesium ion binding"/>
    <property type="evidence" value="ECO:0007669"/>
    <property type="project" value="UniProtKB-UniRule"/>
</dbReference>
<keyword evidence="2 15" id="KW-0479">Metal-binding</keyword>
<feature type="binding site" evidence="16">
    <location>
        <begin position="27"/>
        <end position="34"/>
    </location>
    <ligand>
        <name>ATP</name>
        <dbReference type="ChEBI" id="CHEBI:30616"/>
    </ligand>
</feature>
<keyword evidence="5 15" id="KW-0378">Hydrolase</keyword>
<evidence type="ECO:0000256" key="3">
    <source>
        <dbReference type="ARBA" id="ARBA00022741"/>
    </source>
</evidence>
<keyword evidence="9 15" id="KW-0460">Magnesium</keyword>
<dbReference type="Gene3D" id="1.10.3170.10">
    <property type="entry name" value="Recbcd, chain B, domain 2"/>
    <property type="match status" value="1"/>
</dbReference>
<dbReference type="EMBL" id="MDTQ01000001">
    <property type="protein sequence ID" value="ODC02983.1"/>
    <property type="molecule type" value="Genomic_DNA"/>
</dbReference>
<keyword evidence="20" id="KW-1185">Reference proteome</keyword>
<dbReference type="GO" id="GO:0009338">
    <property type="term" value="C:exodeoxyribonuclease V complex"/>
    <property type="evidence" value="ECO:0007669"/>
    <property type="project" value="TreeGrafter"/>
</dbReference>
<evidence type="ECO:0000256" key="10">
    <source>
        <dbReference type="ARBA" id="ARBA00023125"/>
    </source>
</evidence>
<accession>A0A1E2V7U2</accession>
<dbReference type="Pfam" id="PF12705">
    <property type="entry name" value="PDDEXK_1"/>
    <property type="match status" value="1"/>
</dbReference>
<comment type="cofactor">
    <cofactor evidence="15">
        <name>Mg(2+)</name>
        <dbReference type="ChEBI" id="CHEBI:18420"/>
    </cofactor>
    <text evidence="15">Binds 1 Mg(2+) ion per subunit.</text>
</comment>
<evidence type="ECO:0000256" key="14">
    <source>
        <dbReference type="ARBA" id="ARBA00048988"/>
    </source>
</evidence>
<comment type="catalytic activity">
    <reaction evidence="14 15">
        <text>ATP + H2O = ADP + phosphate + H(+)</text>
        <dbReference type="Rhea" id="RHEA:13065"/>
        <dbReference type="ChEBI" id="CHEBI:15377"/>
        <dbReference type="ChEBI" id="CHEBI:15378"/>
        <dbReference type="ChEBI" id="CHEBI:30616"/>
        <dbReference type="ChEBI" id="CHEBI:43474"/>
        <dbReference type="ChEBI" id="CHEBI:456216"/>
        <dbReference type="EC" id="5.6.2.4"/>
    </reaction>
</comment>
<dbReference type="PANTHER" id="PTHR11070:SF23">
    <property type="entry name" value="RECBCD ENZYME SUBUNIT RECB"/>
    <property type="match status" value="1"/>
</dbReference>
<evidence type="ECO:0000256" key="12">
    <source>
        <dbReference type="ARBA" id="ARBA00023235"/>
    </source>
</evidence>
<keyword evidence="12 15" id="KW-0413">Isomerase</keyword>
<dbReference type="InterPro" id="IPR027417">
    <property type="entry name" value="P-loop_NTPase"/>
</dbReference>
<feature type="region of interest" description="DNA-binding and helicase activity, interacts with RecC" evidence="15">
    <location>
        <begin position="1"/>
        <end position="973"/>
    </location>
</feature>
<dbReference type="PROSITE" id="PS51198">
    <property type="entry name" value="UVRD_HELICASE_ATP_BIND"/>
    <property type="match status" value="1"/>
</dbReference>
<protein>
    <recommendedName>
        <fullName evidence="15">RecBCD enzyme subunit RecB</fullName>
        <ecNumber evidence="15">3.1.11.5</ecNumber>
        <ecNumber evidence="15">5.6.2.4</ecNumber>
    </recommendedName>
    <alternativeName>
        <fullName evidence="15">DNA 3'-5' helicase subunit RecB</fullName>
    </alternativeName>
    <alternativeName>
        <fullName evidence="15">Exonuclease V subunit RecB</fullName>
        <shortName evidence="15">ExoV subunit RecB</shortName>
    </alternativeName>
    <alternativeName>
        <fullName evidence="15">Helicase/nuclease RecBCD subunit RecB</fullName>
    </alternativeName>
</protein>
<evidence type="ECO:0000256" key="13">
    <source>
        <dbReference type="ARBA" id="ARBA00034617"/>
    </source>
</evidence>
<feature type="binding site" evidence="15">
    <location>
        <position position="1263"/>
    </location>
    <ligand>
        <name>Mg(2+)</name>
        <dbReference type="ChEBI" id="CHEBI:18420"/>
    </ligand>
</feature>
<dbReference type="Gene3D" id="3.90.320.10">
    <property type="match status" value="1"/>
</dbReference>
<feature type="region of interest" description="Nuclease activity, interacts with RecD and RecA" evidence="15">
    <location>
        <begin position="1021"/>
        <end position="1369"/>
    </location>
</feature>
<comment type="subunit">
    <text evidence="15">Heterotrimer of RecB, RecC and RecD. All subunits contribute to DNA-binding. Interacts with RecA.</text>
</comment>
<evidence type="ECO:0000256" key="9">
    <source>
        <dbReference type="ARBA" id="ARBA00022842"/>
    </source>
</evidence>
<comment type="domain">
    <text evidence="15">The N-terminal DNA-binding domain is a ssDNA-dependent ATPase and has ATP-dependent 3'-5' helicase function. This domain interacts with RecC.</text>
</comment>
<keyword evidence="10 15" id="KW-0238">DNA-binding</keyword>
<dbReference type="NCBIfam" id="TIGR00609">
    <property type="entry name" value="recB"/>
    <property type="match status" value="1"/>
</dbReference>
<keyword evidence="11 15" id="KW-0234">DNA repair</keyword>
<dbReference type="Pfam" id="PF13361">
    <property type="entry name" value="UvrD_C"/>
    <property type="match status" value="1"/>
</dbReference>